<dbReference type="RefSeq" id="XP_014678902.1">
    <property type="nucleotide sequence ID" value="XM_014823416.1"/>
</dbReference>
<organism evidence="1 2">
    <name type="scientific">Priapulus caudatus</name>
    <name type="common">Priapulid worm</name>
    <dbReference type="NCBI Taxonomy" id="37621"/>
    <lineage>
        <taxon>Eukaryota</taxon>
        <taxon>Metazoa</taxon>
        <taxon>Ecdysozoa</taxon>
        <taxon>Scalidophora</taxon>
        <taxon>Priapulida</taxon>
        <taxon>Priapulimorpha</taxon>
        <taxon>Priapulimorphida</taxon>
        <taxon>Priapulidae</taxon>
        <taxon>Priapulus</taxon>
    </lineage>
</organism>
<reference evidence="2" key="1">
    <citation type="submission" date="2025-08" db="UniProtKB">
        <authorList>
            <consortium name="RefSeq"/>
        </authorList>
    </citation>
    <scope>IDENTIFICATION</scope>
</reference>
<gene>
    <name evidence="2" type="primary">LOC106818746</name>
</gene>
<keyword evidence="1" id="KW-1185">Reference proteome</keyword>
<dbReference type="Proteomes" id="UP000695022">
    <property type="component" value="Unplaced"/>
</dbReference>
<evidence type="ECO:0000313" key="1">
    <source>
        <dbReference type="Proteomes" id="UP000695022"/>
    </source>
</evidence>
<protein>
    <submittedName>
        <fullName evidence="2">Uncharacterized protein LOC106818746 isoform X1</fullName>
    </submittedName>
</protein>
<evidence type="ECO:0000313" key="2">
    <source>
        <dbReference type="RefSeq" id="XP_014678902.1"/>
    </source>
</evidence>
<proteinExistence type="predicted"/>
<name>A0ABM1F381_PRICU</name>
<dbReference type="GeneID" id="106818746"/>
<sequence length="104" mass="10915">MTPRRSSDASHACDDSSLHRLLSVLTDGAGVPAAHKGAWAGEESAGPSEGGIEMARLLADMDHAQLYEDIQDGGSAALHSFEISAESRSSLAAFDDQFPAVIFQ</sequence>
<accession>A0ABM1F381</accession>